<dbReference type="Proteomes" id="UP000092154">
    <property type="component" value="Unassembled WGS sequence"/>
</dbReference>
<keyword evidence="6" id="KW-0539">Nucleus</keyword>
<evidence type="ECO:0000256" key="5">
    <source>
        <dbReference type="ARBA" id="ARBA00023125"/>
    </source>
</evidence>
<feature type="region of interest" description="Disordered" evidence="7">
    <location>
        <begin position="1"/>
        <end position="143"/>
    </location>
</feature>
<feature type="domain" description="AAA+ ATPase" evidence="8">
    <location>
        <begin position="315"/>
        <end position="490"/>
    </location>
</feature>
<comment type="subcellular location">
    <subcellularLocation>
        <location evidence="1">Nucleus</location>
    </subcellularLocation>
</comment>
<evidence type="ECO:0000259" key="8">
    <source>
        <dbReference type="SMART" id="SM00382"/>
    </source>
</evidence>
<protein>
    <recommendedName>
        <fullName evidence="3">Origin recognition complex subunit 4</fullName>
    </recommendedName>
</protein>
<keyword evidence="5" id="KW-0238">DNA-binding</keyword>
<dbReference type="InterPro" id="IPR041664">
    <property type="entry name" value="AAA_16"/>
</dbReference>
<dbReference type="OrthoDB" id="343623at2759"/>
<feature type="compositionally biased region" description="Acidic residues" evidence="7">
    <location>
        <begin position="119"/>
        <end position="128"/>
    </location>
</feature>
<evidence type="ECO:0000256" key="3">
    <source>
        <dbReference type="ARBA" id="ARBA00019083"/>
    </source>
</evidence>
<evidence type="ECO:0000313" key="9">
    <source>
        <dbReference type="EMBL" id="OAX43468.1"/>
    </source>
</evidence>
<dbReference type="FunCoup" id="A0A1B7NEX9">
    <property type="interactions" value="85"/>
</dbReference>
<dbReference type="InterPro" id="IPR003593">
    <property type="entry name" value="AAA+_ATPase"/>
</dbReference>
<evidence type="ECO:0000313" key="10">
    <source>
        <dbReference type="Proteomes" id="UP000092154"/>
    </source>
</evidence>
<feature type="compositionally biased region" description="Polar residues" evidence="7">
    <location>
        <begin position="25"/>
        <end position="49"/>
    </location>
</feature>
<dbReference type="PANTHER" id="PTHR12087">
    <property type="entry name" value="ORIGIN RECOGNITION COMPLEX SUBUNIT 4"/>
    <property type="match status" value="1"/>
</dbReference>
<dbReference type="InParanoid" id="A0A1B7NEX9"/>
<proteinExistence type="inferred from homology"/>
<dbReference type="GO" id="GO:0003688">
    <property type="term" value="F:DNA replication origin binding"/>
    <property type="evidence" value="ECO:0007669"/>
    <property type="project" value="TreeGrafter"/>
</dbReference>
<dbReference type="InterPro" id="IPR032705">
    <property type="entry name" value="ORC4_C"/>
</dbReference>
<dbReference type="SUPFAM" id="SSF52540">
    <property type="entry name" value="P-loop containing nucleoside triphosphate hydrolases"/>
    <property type="match status" value="1"/>
</dbReference>
<dbReference type="Gene3D" id="3.40.50.300">
    <property type="entry name" value="P-loop containing nucleotide triphosphate hydrolases"/>
    <property type="match status" value="1"/>
</dbReference>
<gene>
    <name evidence="9" type="ORF">K503DRAFT_765809</name>
</gene>
<dbReference type="Pfam" id="PF14629">
    <property type="entry name" value="ORC4_C"/>
    <property type="match status" value="1"/>
</dbReference>
<reference evidence="9 10" key="1">
    <citation type="submission" date="2016-06" db="EMBL/GenBank/DDBJ databases">
        <title>Comparative genomics of the ectomycorrhizal sister species Rhizopogon vinicolor and Rhizopogon vesiculosus (Basidiomycota: Boletales) reveals a divergence of the mating type B locus.</title>
        <authorList>
            <consortium name="DOE Joint Genome Institute"/>
            <person name="Mujic A.B."/>
            <person name="Kuo A."/>
            <person name="Tritt A."/>
            <person name="Lipzen A."/>
            <person name="Chen C."/>
            <person name="Johnson J."/>
            <person name="Sharma A."/>
            <person name="Barry K."/>
            <person name="Grigoriev I.V."/>
            <person name="Spatafora J.W."/>
        </authorList>
    </citation>
    <scope>NUCLEOTIDE SEQUENCE [LARGE SCALE GENOMIC DNA]</scope>
    <source>
        <strain evidence="9 10">AM-OR11-026</strain>
    </source>
</reference>
<organism evidence="9 10">
    <name type="scientific">Rhizopogon vinicolor AM-OR11-026</name>
    <dbReference type="NCBI Taxonomy" id="1314800"/>
    <lineage>
        <taxon>Eukaryota</taxon>
        <taxon>Fungi</taxon>
        <taxon>Dikarya</taxon>
        <taxon>Basidiomycota</taxon>
        <taxon>Agaricomycotina</taxon>
        <taxon>Agaricomycetes</taxon>
        <taxon>Agaricomycetidae</taxon>
        <taxon>Boletales</taxon>
        <taxon>Suillineae</taxon>
        <taxon>Rhizopogonaceae</taxon>
        <taxon>Rhizopogon</taxon>
    </lineage>
</organism>
<keyword evidence="10" id="KW-1185">Reference proteome</keyword>
<dbReference type="GO" id="GO:0005664">
    <property type="term" value="C:nuclear origin of replication recognition complex"/>
    <property type="evidence" value="ECO:0007669"/>
    <property type="project" value="TreeGrafter"/>
</dbReference>
<evidence type="ECO:0000256" key="2">
    <source>
        <dbReference type="ARBA" id="ARBA00005334"/>
    </source>
</evidence>
<feature type="compositionally biased region" description="Polar residues" evidence="7">
    <location>
        <begin position="57"/>
        <end position="69"/>
    </location>
</feature>
<dbReference type="Pfam" id="PF13191">
    <property type="entry name" value="AAA_16"/>
    <property type="match status" value="1"/>
</dbReference>
<evidence type="ECO:0000256" key="1">
    <source>
        <dbReference type="ARBA" id="ARBA00004123"/>
    </source>
</evidence>
<feature type="compositionally biased region" description="Polar residues" evidence="7">
    <location>
        <begin position="96"/>
        <end position="110"/>
    </location>
</feature>
<dbReference type="InterPro" id="IPR027417">
    <property type="entry name" value="P-loop_NTPase"/>
</dbReference>
<dbReference type="EMBL" id="KV448137">
    <property type="protein sequence ID" value="OAX43468.1"/>
    <property type="molecule type" value="Genomic_DNA"/>
</dbReference>
<dbReference type="GO" id="GO:0006270">
    <property type="term" value="P:DNA replication initiation"/>
    <property type="evidence" value="ECO:0007669"/>
    <property type="project" value="TreeGrafter"/>
</dbReference>
<evidence type="ECO:0000256" key="7">
    <source>
        <dbReference type="SAM" id="MobiDB-lite"/>
    </source>
</evidence>
<sequence length="710" mass="77864">MPKRKAQEDPDPAEPSPPKRATRVSARQNKSELATPSRSSAQITNSPQKAFRKNSSVRKGSPADTQLDMSVQPPRASRARKKQPAARESPLKKIESSSPFKANGKQNLKPITSRHEQEESGDDDDADELNLSPSKLVVSCTTPPPSRAVRVVMHSVEITTPRAFPKLLSTASPAPSTRHSPAKSRITSAGIAYNVPELAVASPSRPPVLQDVLPPQTPHRHTKQPNQLLNTPIKPQSKTPKKNQLPASRPQSPTRIPRNLPPHLGTCLRQQKRAMLVELQNCSTQGDEDIGLGPTNTAAFQQLNDLLVGTVGRGEGNSCFVLGPRGSGKTTLVERAIASLDQKPIVIRLSGHTESNDRLALREIARQLSLQTGKSYLVDGNDIDGDDNPFVDAAPGITIPPPSHLPALISVLPTLSRPVVVILDAFDLFALHARQALLYCLLDTAQSCRVGQGNNGIAVIGVTTRIDTINLLEKRVKSRFSGRMLRTAAPTEFSFWMKYIERVFRTPIESFEEDWESLWSQAVDNFFADRKVLEQLHETVAITRDIRVFQRILIGVVTALGPSSPFPTGAHLLSAAQAQRIRVPFPHLSTLPYPSICLLIAAVHAHTAGHDAITFEMLYDAFREQYRASAATPIQVAGGSISMSRCSREVLMRGFEMLVAENFFISIATSSSSIAPGFTRYRNVLTWEEVKRAVDKMGKTSLKKWLTKAH</sequence>
<feature type="compositionally biased region" description="Polar residues" evidence="7">
    <location>
        <begin position="224"/>
        <end position="238"/>
    </location>
</feature>
<feature type="compositionally biased region" description="Polar residues" evidence="7">
    <location>
        <begin position="245"/>
        <end position="254"/>
    </location>
</feature>
<dbReference type="InterPro" id="IPR016527">
    <property type="entry name" value="ORC4"/>
</dbReference>
<dbReference type="AlphaFoldDB" id="A0A1B7NEX9"/>
<dbReference type="STRING" id="1314800.A0A1B7NEX9"/>
<dbReference type="SMART" id="SM00382">
    <property type="entry name" value="AAA"/>
    <property type="match status" value="1"/>
</dbReference>
<keyword evidence="4" id="KW-0235">DNA replication</keyword>
<dbReference type="PANTHER" id="PTHR12087:SF0">
    <property type="entry name" value="ORIGIN RECOGNITION COMPLEX SUBUNIT 4"/>
    <property type="match status" value="1"/>
</dbReference>
<feature type="region of interest" description="Disordered" evidence="7">
    <location>
        <begin position="202"/>
        <end position="262"/>
    </location>
</feature>
<name>A0A1B7NEX9_9AGAM</name>
<evidence type="ECO:0000256" key="6">
    <source>
        <dbReference type="ARBA" id="ARBA00023242"/>
    </source>
</evidence>
<evidence type="ECO:0000256" key="4">
    <source>
        <dbReference type="ARBA" id="ARBA00022705"/>
    </source>
</evidence>
<accession>A0A1B7NEX9</accession>
<comment type="similarity">
    <text evidence="2">Belongs to the ORC4 family.</text>
</comment>